<organism evidence="1 2">
    <name type="scientific">Desmospora profundinema</name>
    <dbReference type="NCBI Taxonomy" id="1571184"/>
    <lineage>
        <taxon>Bacteria</taxon>
        <taxon>Bacillati</taxon>
        <taxon>Bacillota</taxon>
        <taxon>Bacilli</taxon>
        <taxon>Bacillales</taxon>
        <taxon>Thermoactinomycetaceae</taxon>
        <taxon>Desmospora</taxon>
    </lineage>
</organism>
<protein>
    <submittedName>
        <fullName evidence="1">Uncharacterized protein</fullName>
    </submittedName>
</protein>
<dbReference type="Proteomes" id="UP001185012">
    <property type="component" value="Unassembled WGS sequence"/>
</dbReference>
<gene>
    <name evidence="1" type="ORF">JOE21_000239</name>
</gene>
<name>A0ABU1IHK0_9BACL</name>
<comment type="caution">
    <text evidence="1">The sequence shown here is derived from an EMBL/GenBank/DDBJ whole genome shotgun (WGS) entry which is preliminary data.</text>
</comment>
<dbReference type="EMBL" id="JAVDQG010000001">
    <property type="protein sequence ID" value="MDR6224251.1"/>
    <property type="molecule type" value="Genomic_DNA"/>
</dbReference>
<proteinExistence type="predicted"/>
<keyword evidence="2" id="KW-1185">Reference proteome</keyword>
<sequence>MIKRGSIPRFFNWKDMRCFHECTFRVQVSPVTSFPGLAIRGRSFTSCKSGLFMGTMKTLSAEPLKLNRRVRNSFNDWFSGLYLDGKPQKRGISSL</sequence>
<accession>A0ABU1IHK0</accession>
<reference evidence="1 2" key="1">
    <citation type="submission" date="2023-07" db="EMBL/GenBank/DDBJ databases">
        <title>Genomic Encyclopedia of Type Strains, Phase IV (KMG-IV): sequencing the most valuable type-strain genomes for metagenomic binning, comparative biology and taxonomic classification.</title>
        <authorList>
            <person name="Goeker M."/>
        </authorList>
    </citation>
    <scope>NUCLEOTIDE SEQUENCE [LARGE SCALE GENOMIC DNA]</scope>
    <source>
        <strain evidence="1 2">DSM 45903</strain>
    </source>
</reference>
<evidence type="ECO:0000313" key="1">
    <source>
        <dbReference type="EMBL" id="MDR6224251.1"/>
    </source>
</evidence>
<evidence type="ECO:0000313" key="2">
    <source>
        <dbReference type="Proteomes" id="UP001185012"/>
    </source>
</evidence>